<accession>A0A8J3RKE0</accession>
<keyword evidence="2" id="KW-1185">Reference proteome</keyword>
<reference evidence="1 2" key="1">
    <citation type="submission" date="2021-01" db="EMBL/GenBank/DDBJ databases">
        <title>Whole genome shotgun sequence of Planobispora longispora NBRC 13918.</title>
        <authorList>
            <person name="Komaki H."/>
            <person name="Tamura T."/>
        </authorList>
    </citation>
    <scope>NUCLEOTIDE SEQUENCE [LARGE SCALE GENOMIC DNA]</scope>
    <source>
        <strain evidence="1 2">NBRC 13918</strain>
    </source>
</reference>
<sequence length="145" mass="15349">MAQPPLIPAGRPRAAQPYKTGTLERMTILHLALTADWEAARAAGEYRVSTRGRTLEEEGFIHTCADRAQLDGVVRRYYRGVADPLTLLTVDPAGLDVRFEAPAAPSASAASGGAPDGQAGRETFPHVYGPIPVSAVISAVPFTLP</sequence>
<dbReference type="SUPFAM" id="SSF56399">
    <property type="entry name" value="ADP-ribosylation"/>
    <property type="match status" value="1"/>
</dbReference>
<gene>
    <name evidence="1" type="ORF">Plo01_45600</name>
</gene>
<proteinExistence type="predicted"/>
<dbReference type="AlphaFoldDB" id="A0A8J3RKE0"/>
<dbReference type="InterPro" id="IPR009297">
    <property type="entry name" value="DUF952"/>
</dbReference>
<organism evidence="1 2">
    <name type="scientific">Planobispora longispora</name>
    <dbReference type="NCBI Taxonomy" id="28887"/>
    <lineage>
        <taxon>Bacteria</taxon>
        <taxon>Bacillati</taxon>
        <taxon>Actinomycetota</taxon>
        <taxon>Actinomycetes</taxon>
        <taxon>Streptosporangiales</taxon>
        <taxon>Streptosporangiaceae</taxon>
        <taxon>Planobispora</taxon>
    </lineage>
</organism>
<dbReference type="EMBL" id="BOOH01000037">
    <property type="protein sequence ID" value="GIH78131.1"/>
    <property type="molecule type" value="Genomic_DNA"/>
</dbReference>
<evidence type="ECO:0000313" key="1">
    <source>
        <dbReference type="EMBL" id="GIH78131.1"/>
    </source>
</evidence>
<evidence type="ECO:0008006" key="3">
    <source>
        <dbReference type="Google" id="ProtNLM"/>
    </source>
</evidence>
<comment type="caution">
    <text evidence="1">The sequence shown here is derived from an EMBL/GenBank/DDBJ whole genome shotgun (WGS) entry which is preliminary data.</text>
</comment>
<dbReference type="Gene3D" id="3.20.170.20">
    <property type="entry name" value="Protein of unknown function DUF952"/>
    <property type="match status" value="1"/>
</dbReference>
<evidence type="ECO:0000313" key="2">
    <source>
        <dbReference type="Proteomes" id="UP000616724"/>
    </source>
</evidence>
<name>A0A8J3RKE0_9ACTN</name>
<protein>
    <recommendedName>
        <fullName evidence="3">DUF952 domain-containing protein</fullName>
    </recommendedName>
</protein>
<dbReference type="Proteomes" id="UP000616724">
    <property type="component" value="Unassembled WGS sequence"/>
</dbReference>
<dbReference type="Pfam" id="PF06108">
    <property type="entry name" value="DUF952"/>
    <property type="match status" value="1"/>
</dbReference>